<dbReference type="Proteomes" id="UP000503482">
    <property type="component" value="Chromosome"/>
</dbReference>
<evidence type="ECO:0000256" key="4">
    <source>
        <dbReference type="ARBA" id="ARBA00022448"/>
    </source>
</evidence>
<dbReference type="Pfam" id="PF00482">
    <property type="entry name" value="T2SSF"/>
    <property type="match status" value="2"/>
</dbReference>
<dbReference type="AlphaFoldDB" id="A0AAE7BCZ0"/>
<gene>
    <name evidence="13" type="ORF">AVENP_2503</name>
</gene>
<keyword evidence="8 11" id="KW-0472">Membrane</keyword>
<evidence type="ECO:0000256" key="9">
    <source>
        <dbReference type="ARBA" id="ARBA00030750"/>
    </source>
</evidence>
<feature type="transmembrane region" description="Helical" evidence="11">
    <location>
        <begin position="370"/>
        <end position="399"/>
    </location>
</feature>
<organism evidence="13 14">
    <name type="scientific">Arcobacter venerupis</name>
    <dbReference type="NCBI Taxonomy" id="1054033"/>
    <lineage>
        <taxon>Bacteria</taxon>
        <taxon>Pseudomonadati</taxon>
        <taxon>Campylobacterota</taxon>
        <taxon>Epsilonproteobacteria</taxon>
        <taxon>Campylobacterales</taxon>
        <taxon>Arcobacteraceae</taxon>
        <taxon>Arcobacter</taxon>
    </lineage>
</organism>
<dbReference type="InterPro" id="IPR001992">
    <property type="entry name" value="T2SS_GspF/T4SS_PilC_CS"/>
</dbReference>
<dbReference type="RefSeq" id="WP_128360191.1">
    <property type="nucleotide sequence ID" value="NZ_CP053840.1"/>
</dbReference>
<dbReference type="Gene3D" id="1.20.81.30">
    <property type="entry name" value="Type II secretion system (T2SS), domain F"/>
    <property type="match status" value="2"/>
</dbReference>
<dbReference type="PROSITE" id="PS00874">
    <property type="entry name" value="T2SP_F"/>
    <property type="match status" value="1"/>
</dbReference>
<dbReference type="InterPro" id="IPR042094">
    <property type="entry name" value="T2SS_GspF_sf"/>
</dbReference>
<keyword evidence="6 10" id="KW-0812">Transmembrane</keyword>
<dbReference type="GO" id="GO:0009306">
    <property type="term" value="P:protein secretion"/>
    <property type="evidence" value="ECO:0007669"/>
    <property type="project" value="InterPro"/>
</dbReference>
<evidence type="ECO:0000256" key="6">
    <source>
        <dbReference type="ARBA" id="ARBA00022692"/>
    </source>
</evidence>
<evidence type="ECO:0000259" key="12">
    <source>
        <dbReference type="Pfam" id="PF00482"/>
    </source>
</evidence>
<dbReference type="InterPro" id="IPR003004">
    <property type="entry name" value="GspF/PilC"/>
</dbReference>
<feature type="domain" description="Type II secretion system protein GspF" evidence="12">
    <location>
        <begin position="68"/>
        <end position="192"/>
    </location>
</feature>
<reference evidence="13 14" key="1">
    <citation type="submission" date="2020-05" db="EMBL/GenBank/DDBJ databases">
        <title>Complete genome sequencing of Campylobacter and Arcobacter type strains.</title>
        <authorList>
            <person name="Miller W.G."/>
            <person name="Yee E."/>
        </authorList>
    </citation>
    <scope>NUCLEOTIDE SEQUENCE [LARGE SCALE GENOMIC DNA]</scope>
    <source>
        <strain evidence="13 14">LMG 26156</strain>
    </source>
</reference>
<evidence type="ECO:0000256" key="8">
    <source>
        <dbReference type="ARBA" id="ARBA00023136"/>
    </source>
</evidence>
<comment type="similarity">
    <text evidence="3 10">Belongs to the GSP F family.</text>
</comment>
<dbReference type="KEGG" id="avp:AVENP_2503"/>
<evidence type="ECO:0000256" key="5">
    <source>
        <dbReference type="ARBA" id="ARBA00022475"/>
    </source>
</evidence>
<evidence type="ECO:0000313" key="13">
    <source>
        <dbReference type="EMBL" id="QKF68007.1"/>
    </source>
</evidence>
<feature type="transmembrane region" description="Helical" evidence="11">
    <location>
        <begin position="168"/>
        <end position="191"/>
    </location>
</feature>
<keyword evidence="14" id="KW-1185">Reference proteome</keyword>
<dbReference type="PRINTS" id="PR00812">
    <property type="entry name" value="BCTERIALGSPF"/>
</dbReference>
<dbReference type="EMBL" id="CP053840">
    <property type="protein sequence ID" value="QKF68007.1"/>
    <property type="molecule type" value="Genomic_DNA"/>
</dbReference>
<evidence type="ECO:0000256" key="10">
    <source>
        <dbReference type="RuleBase" id="RU003923"/>
    </source>
</evidence>
<feature type="domain" description="Type II secretion system protein GspF" evidence="12">
    <location>
        <begin position="278"/>
        <end position="397"/>
    </location>
</feature>
<evidence type="ECO:0000256" key="1">
    <source>
        <dbReference type="ARBA" id="ARBA00002684"/>
    </source>
</evidence>
<evidence type="ECO:0000256" key="11">
    <source>
        <dbReference type="SAM" id="Phobius"/>
    </source>
</evidence>
<comment type="function">
    <text evidence="1">Component of the type II secretion system inner membrane complex required for the energy-dependent secretion of extracellular factors such as proteases and toxins from the periplasm.</text>
</comment>
<evidence type="ECO:0000256" key="3">
    <source>
        <dbReference type="ARBA" id="ARBA00005745"/>
    </source>
</evidence>
<proteinExistence type="inferred from homology"/>
<accession>A0AAE7BCZ0</accession>
<feature type="transmembrane region" description="Helical" evidence="11">
    <location>
        <begin position="223"/>
        <end position="241"/>
    </location>
</feature>
<protein>
    <recommendedName>
        <fullName evidence="9">General secretion pathway protein F</fullName>
    </recommendedName>
</protein>
<dbReference type="PANTHER" id="PTHR30012">
    <property type="entry name" value="GENERAL SECRETION PATHWAY PROTEIN"/>
    <property type="match status" value="1"/>
</dbReference>
<dbReference type="GO" id="GO:0005886">
    <property type="term" value="C:plasma membrane"/>
    <property type="evidence" value="ECO:0007669"/>
    <property type="project" value="UniProtKB-SubCell"/>
</dbReference>
<name>A0AAE7BCZ0_9BACT</name>
<dbReference type="InterPro" id="IPR018076">
    <property type="entry name" value="T2SS_GspF_dom"/>
</dbReference>
<keyword evidence="4 10" id="KW-0813">Transport</keyword>
<evidence type="ECO:0000313" key="14">
    <source>
        <dbReference type="Proteomes" id="UP000503482"/>
    </source>
</evidence>
<dbReference type="PANTHER" id="PTHR30012:SF0">
    <property type="entry name" value="TYPE II SECRETION SYSTEM PROTEIN F-RELATED"/>
    <property type="match status" value="1"/>
</dbReference>
<evidence type="ECO:0000256" key="7">
    <source>
        <dbReference type="ARBA" id="ARBA00022989"/>
    </source>
</evidence>
<comment type="subcellular location">
    <subcellularLocation>
        <location evidence="2 10">Cell membrane</location>
        <topology evidence="2 10">Multi-pass membrane protein</topology>
    </subcellularLocation>
</comment>
<sequence length="404" mass="45527">MLFKYSGFDSNGLKVKSKLEAASLEEAKLKLKAKGILHISLEEESFSLSNFSFKRRKSINLANLSYLSRDLSIYLNSGISLIQSIDLLKQRYKNDKTLGSFFESIATYLDEGKTFYLALDSQNVIKLPDFYKQSIKISENGGLLESVLFELSTFLKEQDRIKKQVGSALAYPLFILFISFFMVGFMLSFIVPKITDIFTQINQELPTSTKLVIKLGDFFSNNYAYVLLFFIISIGGFIFLLKKSKTFKYAFDKFCLKIPFFSTMIEQGELSRFSYMNSILIKSGVPIVQAINLGANILKNSVIKRVFIEASKSVVEGKKLSVLLSNNKIYKIDEAFIHSIAIGEDTSKLAQILSNLASLYNEANKDKTDIFLALLEPVFMLFVGSTIGFIVIAMLLPIFSMNLG</sequence>
<evidence type="ECO:0000256" key="2">
    <source>
        <dbReference type="ARBA" id="ARBA00004651"/>
    </source>
</evidence>
<keyword evidence="7 11" id="KW-1133">Transmembrane helix</keyword>
<keyword evidence="5" id="KW-1003">Cell membrane</keyword>